<dbReference type="Proteomes" id="UP000277212">
    <property type="component" value="Unassembled WGS sequence"/>
</dbReference>
<evidence type="ECO:0000256" key="1">
    <source>
        <dbReference type="SAM" id="SignalP"/>
    </source>
</evidence>
<protein>
    <recommendedName>
        <fullName evidence="4">Small secreted protein</fullName>
    </recommendedName>
</protein>
<feature type="chain" id="PRO_5018176804" description="Small secreted protein" evidence="1">
    <location>
        <begin position="20"/>
        <end position="147"/>
    </location>
</feature>
<dbReference type="AlphaFoldDB" id="A0A3M2S3V1"/>
<evidence type="ECO:0000313" key="2">
    <source>
        <dbReference type="EMBL" id="RMJ12233.1"/>
    </source>
</evidence>
<dbReference type="EMBL" id="NKUJ01000142">
    <property type="protein sequence ID" value="RMJ12233.1"/>
    <property type="molecule type" value="Genomic_DNA"/>
</dbReference>
<proteinExistence type="predicted"/>
<accession>A0A3M2S3V1</accession>
<sequence length="147" mass="15470">MFPLATITSLLAIAGFASATLDPATSNTKGAYPQNPGCSPSKVSNAIQAAECAYNTRVSGQQTFAIFRVDHQYDNNNGAPYGTCEAYQCTSPTSDQMTSDDDYWTFFWTGSGESSGVGTTCIKDPNDGTCGCENSDGTFVYGGTNCV</sequence>
<dbReference type="PANTHER" id="PTHR35396">
    <property type="entry name" value="SMALL SECRETED PROTEIN"/>
    <property type="match status" value="1"/>
</dbReference>
<keyword evidence="3" id="KW-1185">Reference proteome</keyword>
<keyword evidence="1" id="KW-0732">Signal</keyword>
<name>A0A3M2S3V1_9HYPO</name>
<reference evidence="2 3" key="1">
    <citation type="submission" date="2017-06" db="EMBL/GenBank/DDBJ databases">
        <title>Comparative genomic analysis of Ambrosia Fusariam Clade fungi.</title>
        <authorList>
            <person name="Stajich J.E."/>
            <person name="Carrillo J."/>
            <person name="Kijimoto T."/>
            <person name="Eskalen A."/>
            <person name="O'Donnell K."/>
            <person name="Kasson M."/>
        </authorList>
    </citation>
    <scope>NUCLEOTIDE SEQUENCE [LARGE SCALE GENOMIC DNA]</scope>
    <source>
        <strain evidence="2">UCR3666</strain>
    </source>
</reference>
<feature type="signal peptide" evidence="1">
    <location>
        <begin position="1"/>
        <end position="19"/>
    </location>
</feature>
<evidence type="ECO:0000313" key="3">
    <source>
        <dbReference type="Proteomes" id="UP000277212"/>
    </source>
</evidence>
<comment type="caution">
    <text evidence="2">The sequence shown here is derived from an EMBL/GenBank/DDBJ whole genome shotgun (WGS) entry which is preliminary data.</text>
</comment>
<gene>
    <name evidence="2" type="ORF">CDV36_008102</name>
</gene>
<organism evidence="2 3">
    <name type="scientific">Fusarium kuroshium</name>
    <dbReference type="NCBI Taxonomy" id="2010991"/>
    <lineage>
        <taxon>Eukaryota</taxon>
        <taxon>Fungi</taxon>
        <taxon>Dikarya</taxon>
        <taxon>Ascomycota</taxon>
        <taxon>Pezizomycotina</taxon>
        <taxon>Sordariomycetes</taxon>
        <taxon>Hypocreomycetidae</taxon>
        <taxon>Hypocreales</taxon>
        <taxon>Nectriaceae</taxon>
        <taxon>Fusarium</taxon>
        <taxon>Fusarium solani species complex</taxon>
    </lineage>
</organism>
<evidence type="ECO:0008006" key="4">
    <source>
        <dbReference type="Google" id="ProtNLM"/>
    </source>
</evidence>
<dbReference type="PANTHER" id="PTHR35396:SF1">
    <property type="entry name" value="SMALL SECRETED PROTEIN"/>
    <property type="match status" value="1"/>
</dbReference>
<dbReference type="OrthoDB" id="160054at2759"/>